<feature type="region of interest" description="Disordered" evidence="1">
    <location>
        <begin position="1"/>
        <end position="41"/>
    </location>
</feature>
<reference evidence="2" key="1">
    <citation type="submission" date="2021-06" db="EMBL/GenBank/DDBJ databases">
        <title>Comparative genomics, transcriptomics and evolutionary studies reveal genomic signatures of adaptation to plant cell wall in hemibiotrophic fungi.</title>
        <authorList>
            <consortium name="DOE Joint Genome Institute"/>
            <person name="Baroncelli R."/>
            <person name="Diaz J.F."/>
            <person name="Benocci T."/>
            <person name="Peng M."/>
            <person name="Battaglia E."/>
            <person name="Haridas S."/>
            <person name="Andreopoulos W."/>
            <person name="Labutti K."/>
            <person name="Pangilinan J."/>
            <person name="Floch G.L."/>
            <person name="Makela M.R."/>
            <person name="Henrissat B."/>
            <person name="Grigoriev I.V."/>
            <person name="Crouch J.A."/>
            <person name="De Vries R.P."/>
            <person name="Sukno S.A."/>
            <person name="Thon M.R."/>
        </authorList>
    </citation>
    <scope>NUCLEOTIDE SEQUENCE</scope>
    <source>
        <strain evidence="2">MAFF235873</strain>
    </source>
</reference>
<dbReference type="EMBL" id="MU843131">
    <property type="protein sequence ID" value="KAK2021167.1"/>
    <property type="molecule type" value="Genomic_DNA"/>
</dbReference>
<evidence type="ECO:0000313" key="3">
    <source>
        <dbReference type="Proteomes" id="UP001232148"/>
    </source>
</evidence>
<evidence type="ECO:0000313" key="2">
    <source>
        <dbReference type="EMBL" id="KAK2021167.1"/>
    </source>
</evidence>
<gene>
    <name evidence="2" type="ORF">LX32DRAFT_646687</name>
</gene>
<evidence type="ECO:0000256" key="1">
    <source>
        <dbReference type="SAM" id="MobiDB-lite"/>
    </source>
</evidence>
<protein>
    <submittedName>
        <fullName evidence="2">Uncharacterized protein</fullName>
    </submittedName>
</protein>
<dbReference type="Proteomes" id="UP001232148">
    <property type="component" value="Unassembled WGS sequence"/>
</dbReference>
<feature type="compositionally biased region" description="Low complexity" evidence="1">
    <location>
        <begin position="7"/>
        <end position="17"/>
    </location>
</feature>
<organism evidence="2 3">
    <name type="scientific">Colletotrichum zoysiae</name>
    <dbReference type="NCBI Taxonomy" id="1216348"/>
    <lineage>
        <taxon>Eukaryota</taxon>
        <taxon>Fungi</taxon>
        <taxon>Dikarya</taxon>
        <taxon>Ascomycota</taxon>
        <taxon>Pezizomycotina</taxon>
        <taxon>Sordariomycetes</taxon>
        <taxon>Hypocreomycetidae</taxon>
        <taxon>Glomerellales</taxon>
        <taxon>Glomerellaceae</taxon>
        <taxon>Colletotrichum</taxon>
        <taxon>Colletotrichum graminicola species complex</taxon>
    </lineage>
</organism>
<accession>A0AAD9H3H1</accession>
<name>A0AAD9H3H1_9PEZI</name>
<keyword evidence="3" id="KW-1185">Reference proteome</keyword>
<comment type="caution">
    <text evidence="2">The sequence shown here is derived from an EMBL/GenBank/DDBJ whole genome shotgun (WGS) entry which is preliminary data.</text>
</comment>
<proteinExistence type="predicted"/>
<sequence length="161" mass="17990">MEAAFLSHLDSTSSASSGFHRSRFTEYPSPSPQPSGSFLSTPTSPPLLLACFRGKKRAPRLHPPRFKSFTNDALPLGWDCASHSPVGPWLLDCIAPRKKQLLMSPLSSNYRLTRFIFTNQRDRCRAAPHKLANSSLRTTDLSTYLPTYPRQPAQHDDGTTF</sequence>
<dbReference type="AlphaFoldDB" id="A0AAD9H3H1"/>